<dbReference type="InterPro" id="IPR025929">
    <property type="entry name" value="INSIG_fam"/>
</dbReference>
<feature type="compositionally biased region" description="Polar residues" evidence="7">
    <location>
        <begin position="35"/>
        <end position="46"/>
    </location>
</feature>
<proteinExistence type="inferred from homology"/>
<evidence type="ECO:0000313" key="9">
    <source>
        <dbReference type="EMBL" id="PSS22775.1"/>
    </source>
</evidence>
<dbReference type="Proteomes" id="UP000241818">
    <property type="component" value="Unassembled WGS sequence"/>
</dbReference>
<organism evidence="9 10">
    <name type="scientific">Amorphotheca resinae ATCC 22711</name>
    <dbReference type="NCBI Taxonomy" id="857342"/>
    <lineage>
        <taxon>Eukaryota</taxon>
        <taxon>Fungi</taxon>
        <taxon>Dikarya</taxon>
        <taxon>Ascomycota</taxon>
        <taxon>Pezizomycotina</taxon>
        <taxon>Leotiomycetes</taxon>
        <taxon>Helotiales</taxon>
        <taxon>Amorphothecaceae</taxon>
        <taxon>Amorphotheca</taxon>
    </lineage>
</organism>
<sequence length="354" mass="37829">MASDNPQILHPKPRRPFNPNTAPEQPPSPLLTPSAGDNTPSRTHSILNLTSSTLLGIYSPTGYDNEREEPSTPWGTGAETPAVSSTYFPTRRTGVVPPAPQQSWVSFGFGLLMRVILLGGLGMLYGVLVRHLHHERKLAPFQVESIIKPGDDWRYLLFWGVAGVALGSLLPWIDTLCADKNGEASSGEKEGSPEVTAEEGLESTGIFGADWTPVVRSVGAFVGIAFAIRRLPWTSTLQASLTLALVNPVLWYIIDRSKPGFILSSAVGATGTALLLASNPDMMPSPASPSRNTTLHTPTGILYVSRESLEGGIWIISVLFCSCVCFGNIGRRLALSGGRDRAPAGKGFRGKGKG</sequence>
<feature type="transmembrane region" description="Helical" evidence="8">
    <location>
        <begin position="311"/>
        <end position="329"/>
    </location>
</feature>
<comment type="similarity">
    <text evidence="2">Belongs to the INSIG family.</text>
</comment>
<evidence type="ECO:0000256" key="7">
    <source>
        <dbReference type="SAM" id="MobiDB-lite"/>
    </source>
</evidence>
<dbReference type="OrthoDB" id="205546at2759"/>
<dbReference type="EMBL" id="KZ679008">
    <property type="protein sequence ID" value="PSS22775.1"/>
    <property type="molecule type" value="Genomic_DNA"/>
</dbReference>
<keyword evidence="6 8" id="KW-0472">Membrane</keyword>
<evidence type="ECO:0000256" key="8">
    <source>
        <dbReference type="SAM" id="Phobius"/>
    </source>
</evidence>
<dbReference type="GO" id="GO:0016126">
    <property type="term" value="P:sterol biosynthetic process"/>
    <property type="evidence" value="ECO:0007669"/>
    <property type="project" value="TreeGrafter"/>
</dbReference>
<evidence type="ECO:0000256" key="3">
    <source>
        <dbReference type="ARBA" id="ARBA00022692"/>
    </source>
</evidence>
<feature type="transmembrane region" description="Helical" evidence="8">
    <location>
        <begin position="261"/>
        <end position="278"/>
    </location>
</feature>
<evidence type="ECO:0000256" key="1">
    <source>
        <dbReference type="ARBA" id="ARBA00004477"/>
    </source>
</evidence>
<feature type="region of interest" description="Disordered" evidence="7">
    <location>
        <begin position="1"/>
        <end position="46"/>
    </location>
</feature>
<name>A0A2T3B7D7_AMORE</name>
<feature type="transmembrane region" description="Helical" evidence="8">
    <location>
        <begin position="104"/>
        <end position="128"/>
    </location>
</feature>
<dbReference type="GeneID" id="36572482"/>
<evidence type="ECO:0000256" key="2">
    <source>
        <dbReference type="ARBA" id="ARBA00007475"/>
    </source>
</evidence>
<keyword evidence="4" id="KW-0256">Endoplasmic reticulum</keyword>
<dbReference type="PANTHER" id="PTHR15301">
    <property type="entry name" value="INSULIN-INDUCED GENE 1"/>
    <property type="match status" value="1"/>
</dbReference>
<feature type="transmembrane region" description="Helical" evidence="8">
    <location>
        <begin position="236"/>
        <end position="254"/>
    </location>
</feature>
<dbReference type="PANTHER" id="PTHR15301:SF3">
    <property type="entry name" value="PROTEIN NSG1-RELATED"/>
    <property type="match status" value="1"/>
</dbReference>
<gene>
    <name evidence="9" type="ORF">M430DRAFT_209382</name>
</gene>
<dbReference type="RefSeq" id="XP_024722821.1">
    <property type="nucleotide sequence ID" value="XM_024864401.1"/>
</dbReference>
<evidence type="ECO:0008006" key="11">
    <source>
        <dbReference type="Google" id="ProtNLM"/>
    </source>
</evidence>
<dbReference type="STRING" id="857342.A0A2T3B7D7"/>
<evidence type="ECO:0000313" key="10">
    <source>
        <dbReference type="Proteomes" id="UP000241818"/>
    </source>
</evidence>
<comment type="subcellular location">
    <subcellularLocation>
        <location evidence="1">Endoplasmic reticulum membrane</location>
        <topology evidence="1">Multi-pass membrane protein</topology>
    </subcellularLocation>
</comment>
<dbReference type="AlphaFoldDB" id="A0A2T3B7D7"/>
<evidence type="ECO:0000256" key="4">
    <source>
        <dbReference type="ARBA" id="ARBA00022824"/>
    </source>
</evidence>
<reference evidence="9 10" key="1">
    <citation type="journal article" date="2018" name="New Phytol.">
        <title>Comparative genomics and transcriptomics depict ericoid mycorrhizal fungi as versatile saprotrophs and plant mutualists.</title>
        <authorList>
            <person name="Martino E."/>
            <person name="Morin E."/>
            <person name="Grelet G.A."/>
            <person name="Kuo A."/>
            <person name="Kohler A."/>
            <person name="Daghino S."/>
            <person name="Barry K.W."/>
            <person name="Cichocki N."/>
            <person name="Clum A."/>
            <person name="Dockter R.B."/>
            <person name="Hainaut M."/>
            <person name="Kuo R.C."/>
            <person name="LaButti K."/>
            <person name="Lindahl B.D."/>
            <person name="Lindquist E.A."/>
            <person name="Lipzen A."/>
            <person name="Khouja H.R."/>
            <person name="Magnuson J."/>
            <person name="Murat C."/>
            <person name="Ohm R.A."/>
            <person name="Singer S.W."/>
            <person name="Spatafora J.W."/>
            <person name="Wang M."/>
            <person name="Veneault-Fourrey C."/>
            <person name="Henrissat B."/>
            <person name="Grigoriev I.V."/>
            <person name="Martin F.M."/>
            <person name="Perotto S."/>
        </authorList>
    </citation>
    <scope>NUCLEOTIDE SEQUENCE [LARGE SCALE GENOMIC DNA]</scope>
    <source>
        <strain evidence="9 10">ATCC 22711</strain>
    </source>
</reference>
<protein>
    <recommendedName>
        <fullName evidence="11">Insulin-induced protein</fullName>
    </recommendedName>
</protein>
<evidence type="ECO:0000256" key="6">
    <source>
        <dbReference type="ARBA" id="ARBA00023136"/>
    </source>
</evidence>
<feature type="transmembrane region" description="Helical" evidence="8">
    <location>
        <begin position="155"/>
        <end position="173"/>
    </location>
</feature>
<keyword evidence="5 8" id="KW-1133">Transmembrane helix</keyword>
<dbReference type="GO" id="GO:0005789">
    <property type="term" value="C:endoplasmic reticulum membrane"/>
    <property type="evidence" value="ECO:0007669"/>
    <property type="project" value="UniProtKB-SubCell"/>
</dbReference>
<accession>A0A2T3B7D7</accession>
<keyword evidence="10" id="KW-1185">Reference proteome</keyword>
<keyword evidence="3 8" id="KW-0812">Transmembrane</keyword>
<evidence type="ECO:0000256" key="5">
    <source>
        <dbReference type="ARBA" id="ARBA00022989"/>
    </source>
</evidence>
<feature type="region of interest" description="Disordered" evidence="7">
    <location>
        <begin position="58"/>
        <end position="80"/>
    </location>
</feature>
<dbReference type="Pfam" id="PF07281">
    <property type="entry name" value="INSIG"/>
    <property type="match status" value="1"/>
</dbReference>
<dbReference type="InParanoid" id="A0A2T3B7D7"/>